<dbReference type="Proteomes" id="UP000550729">
    <property type="component" value="Unassembled WGS sequence"/>
</dbReference>
<dbReference type="SUPFAM" id="SSF56112">
    <property type="entry name" value="Protein kinase-like (PK-like)"/>
    <property type="match status" value="1"/>
</dbReference>
<evidence type="ECO:0000256" key="6">
    <source>
        <dbReference type="ARBA" id="ARBA00022840"/>
    </source>
</evidence>
<keyword evidence="10" id="KW-1185">Reference proteome</keyword>
<dbReference type="GO" id="GO:0004674">
    <property type="term" value="F:protein serine/threonine kinase activity"/>
    <property type="evidence" value="ECO:0007669"/>
    <property type="project" value="UniProtKB-KW"/>
</dbReference>
<dbReference type="PROSITE" id="PS00108">
    <property type="entry name" value="PROTEIN_KINASE_ST"/>
    <property type="match status" value="1"/>
</dbReference>
<evidence type="ECO:0000256" key="7">
    <source>
        <dbReference type="SAM" id="Phobius"/>
    </source>
</evidence>
<evidence type="ECO:0000259" key="8">
    <source>
        <dbReference type="PROSITE" id="PS50011"/>
    </source>
</evidence>
<keyword evidence="7" id="KW-0472">Membrane</keyword>
<feature type="domain" description="Protein kinase" evidence="8">
    <location>
        <begin position="11"/>
        <end position="279"/>
    </location>
</feature>
<protein>
    <recommendedName>
        <fullName evidence="1">non-specific serine/threonine protein kinase</fullName>
        <ecNumber evidence="1">2.7.11.1</ecNumber>
    </recommendedName>
</protein>
<comment type="caution">
    <text evidence="9">The sequence shown here is derived from an EMBL/GenBank/DDBJ whole genome shotgun (WGS) entry which is preliminary data.</text>
</comment>
<dbReference type="Gene3D" id="1.10.510.10">
    <property type="entry name" value="Transferase(Phosphotransferase) domain 1"/>
    <property type="match status" value="1"/>
</dbReference>
<keyword evidence="6" id="KW-0067">ATP-binding</keyword>
<evidence type="ECO:0000256" key="4">
    <source>
        <dbReference type="ARBA" id="ARBA00022741"/>
    </source>
</evidence>
<dbReference type="Gene3D" id="3.30.200.20">
    <property type="entry name" value="Phosphorylase Kinase, domain 1"/>
    <property type="match status" value="1"/>
</dbReference>
<dbReference type="EC" id="2.7.11.1" evidence="1"/>
<keyword evidence="7" id="KW-0812">Transmembrane</keyword>
<keyword evidence="5 9" id="KW-0418">Kinase</keyword>
<dbReference type="CDD" id="cd14014">
    <property type="entry name" value="STKc_PknB_like"/>
    <property type="match status" value="1"/>
</dbReference>
<keyword evidence="7" id="KW-1133">Transmembrane helix</keyword>
<feature type="transmembrane region" description="Helical" evidence="7">
    <location>
        <begin position="441"/>
        <end position="460"/>
    </location>
</feature>
<feature type="transmembrane region" description="Helical" evidence="7">
    <location>
        <begin position="340"/>
        <end position="357"/>
    </location>
</feature>
<dbReference type="SMART" id="SM00220">
    <property type="entry name" value="S_TKc"/>
    <property type="match status" value="1"/>
</dbReference>
<reference evidence="9 10" key="1">
    <citation type="submission" date="2020-04" db="EMBL/GenBank/DDBJ databases">
        <title>Gordonia sp. nov. TBRC 11910.</title>
        <authorList>
            <person name="Suriyachadkun C."/>
        </authorList>
    </citation>
    <scope>NUCLEOTIDE SEQUENCE [LARGE SCALE GENOMIC DNA]</scope>
    <source>
        <strain evidence="9 10">TBRC 11910</strain>
    </source>
</reference>
<dbReference type="PANTHER" id="PTHR43289">
    <property type="entry name" value="MITOGEN-ACTIVATED PROTEIN KINASE KINASE KINASE 20-RELATED"/>
    <property type="match status" value="1"/>
</dbReference>
<feature type="transmembrane region" description="Helical" evidence="7">
    <location>
        <begin position="314"/>
        <end position="334"/>
    </location>
</feature>
<keyword evidence="4" id="KW-0547">Nucleotide-binding</keyword>
<dbReference type="InterPro" id="IPR000719">
    <property type="entry name" value="Prot_kinase_dom"/>
</dbReference>
<dbReference type="EMBL" id="JABBNB010000012">
    <property type="protein sequence ID" value="NMO02181.1"/>
    <property type="molecule type" value="Genomic_DNA"/>
</dbReference>
<evidence type="ECO:0000313" key="10">
    <source>
        <dbReference type="Proteomes" id="UP000550729"/>
    </source>
</evidence>
<feature type="transmembrane region" description="Helical" evidence="7">
    <location>
        <begin position="410"/>
        <end position="429"/>
    </location>
</feature>
<dbReference type="Pfam" id="PF00069">
    <property type="entry name" value="Pkinase"/>
    <property type="match status" value="1"/>
</dbReference>
<dbReference type="PROSITE" id="PS50011">
    <property type="entry name" value="PROTEIN_KINASE_DOM"/>
    <property type="match status" value="1"/>
</dbReference>
<evidence type="ECO:0000256" key="1">
    <source>
        <dbReference type="ARBA" id="ARBA00012513"/>
    </source>
</evidence>
<dbReference type="InterPro" id="IPR011009">
    <property type="entry name" value="Kinase-like_dom_sf"/>
</dbReference>
<feature type="transmembrane region" description="Helical" evidence="7">
    <location>
        <begin position="364"/>
        <end position="382"/>
    </location>
</feature>
<evidence type="ECO:0000256" key="5">
    <source>
        <dbReference type="ARBA" id="ARBA00022777"/>
    </source>
</evidence>
<dbReference type="PANTHER" id="PTHR43289:SF6">
    <property type="entry name" value="SERINE_THREONINE-PROTEIN KINASE NEKL-3"/>
    <property type="match status" value="1"/>
</dbReference>
<organism evidence="9 10">
    <name type="scientific">Gordonia asplenii</name>
    <dbReference type="NCBI Taxonomy" id="2725283"/>
    <lineage>
        <taxon>Bacteria</taxon>
        <taxon>Bacillati</taxon>
        <taxon>Actinomycetota</taxon>
        <taxon>Actinomycetes</taxon>
        <taxon>Mycobacteriales</taxon>
        <taxon>Gordoniaceae</taxon>
        <taxon>Gordonia</taxon>
    </lineage>
</organism>
<dbReference type="InterPro" id="IPR008271">
    <property type="entry name" value="Ser/Thr_kinase_AS"/>
</dbReference>
<evidence type="ECO:0000256" key="2">
    <source>
        <dbReference type="ARBA" id="ARBA00022527"/>
    </source>
</evidence>
<evidence type="ECO:0000256" key="3">
    <source>
        <dbReference type="ARBA" id="ARBA00022679"/>
    </source>
</evidence>
<name>A0A848L100_9ACTN</name>
<accession>A0A848L100</accession>
<proteinExistence type="predicted"/>
<gene>
    <name evidence="9" type="ORF">HH308_13265</name>
</gene>
<feature type="transmembrane region" description="Helical" evidence="7">
    <location>
        <begin position="388"/>
        <end position="405"/>
    </location>
</feature>
<sequence length="480" mass="50564">MLQPGAHFAGYTIERRLGVGGMGEVYVARHPRLPRSDALKVLSAQFGADDQFRRRFEREGDVVAEFFHPGIVKVLDRGETDGRLWLALELVDGHDLGQLAQRWPHGMAAPEVGRIVSSVADALDYAAARGLVHRDVKPANVLVDAGGRVMLSDFGIARTMAEVSDLTGTGMTIGTVSYASPEQLNGDRVDGRSDQYSLAATAFHLLTGRPPFVDANIVKVITAHMNQPVPSVRTMRPDLSPGVDAVLRRALAKNPGQRFATSTEFARALGTELRGDSFATRPATSGPLPAAPVAIPSPAPAGPLAATTEILKGLIGGIVALSIWAIVVIGGYLLSYDHNSVIAVAIALALGVVVGVAKPRRRIPAALSALVTTLVAVGYALNAGFPHYLQYGLLAMLALATWVVARRSPVVLVVAPIAGIVVGGAIYLFPHIGTRLEMTVGQVAIEIAVLAVAAWVGVGIDRLLGTSVSTPVPQSNWSAR</sequence>
<dbReference type="GO" id="GO:0005524">
    <property type="term" value="F:ATP binding"/>
    <property type="evidence" value="ECO:0007669"/>
    <property type="project" value="UniProtKB-KW"/>
</dbReference>
<dbReference type="RefSeq" id="WP_170194688.1">
    <property type="nucleotide sequence ID" value="NZ_JABBNB010000012.1"/>
</dbReference>
<keyword evidence="2 9" id="KW-0723">Serine/threonine-protein kinase</keyword>
<dbReference type="AlphaFoldDB" id="A0A848L100"/>
<keyword evidence="3" id="KW-0808">Transferase</keyword>
<evidence type="ECO:0000313" key="9">
    <source>
        <dbReference type="EMBL" id="NMO02181.1"/>
    </source>
</evidence>